<dbReference type="PRINTS" id="PR00047">
    <property type="entry name" value="STROIDFINGER"/>
</dbReference>
<evidence type="ECO:0000256" key="1">
    <source>
        <dbReference type="ARBA" id="ARBA00022723"/>
    </source>
</evidence>
<evidence type="ECO:0000313" key="11">
    <source>
        <dbReference type="EMBL" id="KAJ8320419.1"/>
    </source>
</evidence>
<keyword evidence="2" id="KW-0863">Zinc-finger</keyword>
<dbReference type="PANTHER" id="PTHR24085:SF7">
    <property type="entry name" value="RETINOIC ACID RECEPTOR GAMMA"/>
    <property type="match status" value="1"/>
</dbReference>
<reference evidence="11 12" key="1">
    <citation type="submission" date="2022-12" db="EMBL/GenBank/DDBJ databases">
        <title>Chromosome-level genome of Tegillarca granosa.</title>
        <authorList>
            <person name="Kim J."/>
        </authorList>
    </citation>
    <scope>NUCLEOTIDE SEQUENCE [LARGE SCALE GENOMIC DNA]</scope>
    <source>
        <strain evidence="11">Teg-2019</strain>
        <tissue evidence="11">Adductor muscle</tissue>
    </source>
</reference>
<proteinExistence type="predicted"/>
<keyword evidence="12" id="KW-1185">Reference proteome</keyword>
<keyword evidence="1" id="KW-0479">Metal-binding</keyword>
<keyword evidence="7" id="KW-0675">Receptor</keyword>
<feature type="domain" description="Nuclear receptor" evidence="10">
    <location>
        <begin position="80"/>
        <end position="103"/>
    </location>
</feature>
<organism evidence="11 12">
    <name type="scientific">Tegillarca granosa</name>
    <name type="common">Malaysian cockle</name>
    <name type="synonym">Anadara granosa</name>
    <dbReference type="NCBI Taxonomy" id="220873"/>
    <lineage>
        <taxon>Eukaryota</taxon>
        <taxon>Metazoa</taxon>
        <taxon>Spiralia</taxon>
        <taxon>Lophotrochozoa</taxon>
        <taxon>Mollusca</taxon>
        <taxon>Bivalvia</taxon>
        <taxon>Autobranchia</taxon>
        <taxon>Pteriomorphia</taxon>
        <taxon>Arcoida</taxon>
        <taxon>Arcoidea</taxon>
        <taxon>Arcidae</taxon>
        <taxon>Tegillarca</taxon>
    </lineage>
</organism>
<keyword evidence="3" id="KW-0862">Zinc</keyword>
<evidence type="ECO:0000256" key="5">
    <source>
        <dbReference type="ARBA" id="ARBA00023125"/>
    </source>
</evidence>
<dbReference type="SUPFAM" id="SSF57716">
    <property type="entry name" value="Glucocorticoid receptor-like (DNA-binding domain)"/>
    <property type="match status" value="1"/>
</dbReference>
<evidence type="ECO:0000256" key="2">
    <source>
        <dbReference type="ARBA" id="ARBA00022771"/>
    </source>
</evidence>
<keyword evidence="5" id="KW-0238">DNA-binding</keyword>
<evidence type="ECO:0000313" key="12">
    <source>
        <dbReference type="Proteomes" id="UP001217089"/>
    </source>
</evidence>
<gene>
    <name evidence="11" type="ORF">KUTeg_002006</name>
</gene>
<feature type="compositionally biased region" description="Low complexity" evidence="9">
    <location>
        <begin position="58"/>
        <end position="67"/>
    </location>
</feature>
<keyword evidence="8" id="KW-0539">Nucleus</keyword>
<accession>A0ABQ9FT28</accession>
<sequence length="106" mass="11615">MSADHSPFSVDHGGFVQHSPYEQFMYNQKASYMAAPPRQYSNSPMFDAQAQGMYELQSPSTLSDPSMSPSPPPPPRVYKPCVVCNDKSSGYHYGVSSCEGCKVSPI</sequence>
<dbReference type="InterPro" id="IPR013088">
    <property type="entry name" value="Znf_NHR/GATA"/>
</dbReference>
<dbReference type="Pfam" id="PF00105">
    <property type="entry name" value="zf-C4"/>
    <property type="match status" value="1"/>
</dbReference>
<evidence type="ECO:0000256" key="9">
    <source>
        <dbReference type="SAM" id="MobiDB-lite"/>
    </source>
</evidence>
<dbReference type="PANTHER" id="PTHR24085">
    <property type="entry name" value="NUCLEAR HORMONE RECEPTOR"/>
    <property type="match status" value="1"/>
</dbReference>
<name>A0ABQ9FT28_TEGGR</name>
<feature type="region of interest" description="Disordered" evidence="9">
    <location>
        <begin position="54"/>
        <end position="74"/>
    </location>
</feature>
<protein>
    <recommendedName>
        <fullName evidence="10">Nuclear receptor domain-containing protein</fullName>
    </recommendedName>
</protein>
<keyword evidence="6" id="KW-0804">Transcription</keyword>
<evidence type="ECO:0000259" key="10">
    <source>
        <dbReference type="Pfam" id="PF00105"/>
    </source>
</evidence>
<dbReference type="Proteomes" id="UP001217089">
    <property type="component" value="Unassembled WGS sequence"/>
</dbReference>
<dbReference type="InterPro" id="IPR001628">
    <property type="entry name" value="Znf_hrmn_rcpt"/>
</dbReference>
<dbReference type="EMBL" id="JARBDR010000141">
    <property type="protein sequence ID" value="KAJ8320419.1"/>
    <property type="molecule type" value="Genomic_DNA"/>
</dbReference>
<evidence type="ECO:0000256" key="7">
    <source>
        <dbReference type="ARBA" id="ARBA00023170"/>
    </source>
</evidence>
<comment type="caution">
    <text evidence="11">The sequence shown here is derived from an EMBL/GenBank/DDBJ whole genome shotgun (WGS) entry which is preliminary data.</text>
</comment>
<keyword evidence="4" id="KW-0805">Transcription regulation</keyword>
<evidence type="ECO:0000256" key="8">
    <source>
        <dbReference type="ARBA" id="ARBA00023242"/>
    </source>
</evidence>
<evidence type="ECO:0000256" key="3">
    <source>
        <dbReference type="ARBA" id="ARBA00022833"/>
    </source>
</evidence>
<evidence type="ECO:0000256" key="6">
    <source>
        <dbReference type="ARBA" id="ARBA00023163"/>
    </source>
</evidence>
<dbReference type="Gene3D" id="3.30.50.10">
    <property type="entry name" value="Erythroid Transcription Factor GATA-1, subunit A"/>
    <property type="match status" value="1"/>
</dbReference>
<evidence type="ECO:0000256" key="4">
    <source>
        <dbReference type="ARBA" id="ARBA00023015"/>
    </source>
</evidence>